<dbReference type="Gene3D" id="2.40.170.20">
    <property type="entry name" value="TonB-dependent receptor, beta-barrel domain"/>
    <property type="match status" value="1"/>
</dbReference>
<dbReference type="SUPFAM" id="SSF56935">
    <property type="entry name" value="Porins"/>
    <property type="match status" value="1"/>
</dbReference>
<sequence length="1078" mass="116724">MIAKGFMIGVSGYAIALAGAGLAQPAYAQDAGQAAAPEAASEEEGAQEILVTARRKALNDAIEIKRNADTIVDSIVADQAGRLPDTSITEVLQRVPGIALSRFSVDQGNPSFQIEGTGISVRGLPYNSSTLNGRQVFSANGGSAISWGDVTPELMSAVNVYKGTTASLIEGGASQVDLRTRLPFDYSKSESNLTVGGSYGDMSKKFSPNISALYTKSWTTGVGEIGILWNLAFSRFDAQSSDLKMNPFYAAYAPGAPDDVGLIPYGYNWSNSEFRRDRYGLYQAVQWKPDPDIVLTNTLFYSQYNVESMGSSAGFGMAPNQASAYIPVDPVFDENGAMIAGSLRYGATGNIVYGAGGNTWLQQYSGGWSPAPDLDCGSQAGYGGPVSQATADWSNGVYGCTEPLTNIQGFGSSRSVGKSKSSTLDLTTSFVWTPARELRISGGIQYVRSIVKSTNMFASLQQTDPALSSASFDLRNDIPVVGGFDAAALANTDTAYWGSMAYNGADNKGTMFASNIDVDYSFGDDSFFKSVSVGARASVRNENDNFIGTYWAPLAQPWAGIQYFLTGPEASPNGSPDDYEVYDFPGFFGGRVPSPGAVLIPSERTMKSFDWYRLQKAYNGAIPNGTREDYWQEYFQNPGGLTDSRIANLAGYIQLKFGRDRGEGGLPFSGNIGVRVVRAQNKSSGLLVQNQVSDFFLSEADAAEQTQIQFNGGTPDPAKIFSTLPSATPRSIDYSFTRVLPSLNLRFDVSPQIIVRVAASEGLAPPDLNAIRAGGNIGASTRSVSFIPPGGGDPLSQPILTNFTNQSAGARLDPVRIRSEDLSFEWYPRNGTAFNVSLFAKQIRDQEVFTFFTQNQQTPIVNGNGEIVTIDIPWTYLQNETSDEQANIKGFEIGGRTFFDKLPGLLSGFGVNGSFNFVDSSNPAPQATDVLGNDFEDLPFFNLSKYSYNAELLYSRKSVNFRIAYNWRSKQLLSTNANPLSYATSGGNPYWANLSPTDFGPEKSFQVYNMVPLWAAPAGYVDIGFDYRFNNVATLNLMFGNVTNTKSRTYQEPLPGVMVPYDTNISDRRVTLMFRTRL</sequence>
<dbReference type="Gene3D" id="2.170.130.10">
    <property type="entry name" value="TonB-dependent receptor, plug domain"/>
    <property type="match status" value="1"/>
</dbReference>
<evidence type="ECO:0000256" key="5">
    <source>
        <dbReference type="SAM" id="SignalP"/>
    </source>
</evidence>
<accession>A0A2A4B7B9</accession>
<keyword evidence="5" id="KW-0732">Signal</keyword>
<feature type="chain" id="PRO_5012652637" evidence="5">
    <location>
        <begin position="29"/>
        <end position="1078"/>
    </location>
</feature>
<name>A0A2A4B7B9_9SPHN</name>
<dbReference type="InterPro" id="IPR010104">
    <property type="entry name" value="TonB_rcpt_bac"/>
</dbReference>
<dbReference type="InterPro" id="IPR012910">
    <property type="entry name" value="Plug_dom"/>
</dbReference>
<keyword evidence="2 4" id="KW-0472">Membrane</keyword>
<dbReference type="InterPro" id="IPR037066">
    <property type="entry name" value="Plug_dom_sf"/>
</dbReference>
<evidence type="ECO:0000256" key="3">
    <source>
        <dbReference type="ARBA" id="ARBA00023237"/>
    </source>
</evidence>
<evidence type="ECO:0000259" key="7">
    <source>
        <dbReference type="Pfam" id="PF07715"/>
    </source>
</evidence>
<dbReference type="AlphaFoldDB" id="A0A2A4B7B9"/>
<dbReference type="EMBL" id="NWMW01000001">
    <property type="protein sequence ID" value="PCD03658.1"/>
    <property type="molecule type" value="Genomic_DNA"/>
</dbReference>
<gene>
    <name evidence="8" type="ORF">COC42_04690</name>
</gene>
<dbReference type="PANTHER" id="PTHR40980">
    <property type="entry name" value="PLUG DOMAIN-CONTAINING PROTEIN"/>
    <property type="match status" value="1"/>
</dbReference>
<dbReference type="InterPro" id="IPR000531">
    <property type="entry name" value="Beta-barrel_TonB"/>
</dbReference>
<evidence type="ECO:0000259" key="6">
    <source>
        <dbReference type="Pfam" id="PF00593"/>
    </source>
</evidence>
<dbReference type="InterPro" id="IPR036942">
    <property type="entry name" value="Beta-barrel_TonB_sf"/>
</dbReference>
<comment type="similarity">
    <text evidence="4">Belongs to the TonB-dependent receptor family.</text>
</comment>
<dbReference type="GO" id="GO:0009279">
    <property type="term" value="C:cell outer membrane"/>
    <property type="evidence" value="ECO:0007669"/>
    <property type="project" value="UniProtKB-SubCell"/>
</dbReference>
<comment type="caution">
    <text evidence="8">The sequence shown here is derived from an EMBL/GenBank/DDBJ whole genome shotgun (WGS) entry which is preliminary data.</text>
</comment>
<reference evidence="8 9" key="1">
    <citation type="submission" date="2017-09" db="EMBL/GenBank/DDBJ databases">
        <title>Sphingomonas spermidinifaciens 9NM-10, whole genome shotgun sequence.</title>
        <authorList>
            <person name="Feng G."/>
            <person name="Zhu H."/>
        </authorList>
    </citation>
    <scope>NUCLEOTIDE SEQUENCE [LARGE SCALE GENOMIC DNA]</scope>
    <source>
        <strain evidence="8 9">9NM-10</strain>
    </source>
</reference>
<keyword evidence="9" id="KW-1185">Reference proteome</keyword>
<keyword evidence="3" id="KW-0998">Cell outer membrane</keyword>
<feature type="domain" description="TonB-dependent receptor-like beta-barrel" evidence="6">
    <location>
        <begin position="483"/>
        <end position="1044"/>
    </location>
</feature>
<dbReference type="OrthoDB" id="5476657at2"/>
<dbReference type="RefSeq" id="WP_096342062.1">
    <property type="nucleotide sequence ID" value="NZ_NWMW01000001.1"/>
</dbReference>
<organism evidence="8 9">
    <name type="scientific">Sphingomonas spermidinifaciens</name>
    <dbReference type="NCBI Taxonomy" id="1141889"/>
    <lineage>
        <taxon>Bacteria</taxon>
        <taxon>Pseudomonadati</taxon>
        <taxon>Pseudomonadota</taxon>
        <taxon>Alphaproteobacteria</taxon>
        <taxon>Sphingomonadales</taxon>
        <taxon>Sphingomonadaceae</taxon>
        <taxon>Sphingomonas</taxon>
    </lineage>
</organism>
<evidence type="ECO:0000256" key="1">
    <source>
        <dbReference type="ARBA" id="ARBA00004442"/>
    </source>
</evidence>
<dbReference type="Proteomes" id="UP000218366">
    <property type="component" value="Unassembled WGS sequence"/>
</dbReference>
<keyword evidence="4" id="KW-0798">TonB box</keyword>
<feature type="signal peptide" evidence="5">
    <location>
        <begin position="1"/>
        <end position="28"/>
    </location>
</feature>
<proteinExistence type="inferred from homology"/>
<comment type="subcellular location">
    <subcellularLocation>
        <location evidence="1 4">Cell outer membrane</location>
    </subcellularLocation>
</comment>
<feature type="domain" description="TonB-dependent receptor plug" evidence="7">
    <location>
        <begin position="65"/>
        <end position="173"/>
    </location>
</feature>
<dbReference type="NCBIfam" id="TIGR01782">
    <property type="entry name" value="TonB-Xanth-Caul"/>
    <property type="match status" value="1"/>
</dbReference>
<evidence type="ECO:0000256" key="2">
    <source>
        <dbReference type="ARBA" id="ARBA00023136"/>
    </source>
</evidence>
<dbReference type="Pfam" id="PF00593">
    <property type="entry name" value="TonB_dep_Rec_b-barrel"/>
    <property type="match status" value="1"/>
</dbReference>
<dbReference type="Pfam" id="PF07715">
    <property type="entry name" value="Plug"/>
    <property type="match status" value="1"/>
</dbReference>
<evidence type="ECO:0000313" key="9">
    <source>
        <dbReference type="Proteomes" id="UP000218366"/>
    </source>
</evidence>
<keyword evidence="8" id="KW-0675">Receptor</keyword>
<dbReference type="PANTHER" id="PTHR40980:SF3">
    <property type="entry name" value="TONB-DEPENDENT RECEPTOR-LIKE BETA-BARREL DOMAIN-CONTAINING PROTEIN"/>
    <property type="match status" value="1"/>
</dbReference>
<evidence type="ECO:0000256" key="4">
    <source>
        <dbReference type="RuleBase" id="RU003357"/>
    </source>
</evidence>
<protein>
    <submittedName>
        <fullName evidence="8">TonB-dependent receptor</fullName>
    </submittedName>
</protein>
<evidence type="ECO:0000313" key="8">
    <source>
        <dbReference type="EMBL" id="PCD03658.1"/>
    </source>
</evidence>